<dbReference type="Pfam" id="PF21738">
    <property type="entry name" value="DJR-like_dom"/>
    <property type="match status" value="1"/>
</dbReference>
<dbReference type="OrthoDB" id="6602908at2759"/>
<sequence length="178" mass="20005">MPESDILEISSPFATDFKITKIDYHSYTPNTTSFKNDDEIQSQVSNAGKVKLTNNDSTPVLGITRSLKGYLSGTPDNYNCYESAVNSRLGLIITRSHSDLNALKVITSGSTISGKVILNKIVWKVPHITVDDVERLKLLKLIEQEKSLFIPFRSFETFEYPELETTKKVVWNLKTASN</sequence>
<proteinExistence type="predicted"/>
<reference evidence="2 3" key="1">
    <citation type="submission" date="2019-08" db="EMBL/GenBank/DDBJ databases">
        <title>Whole genome of Aphis craccivora.</title>
        <authorList>
            <person name="Voronova N.V."/>
            <person name="Shulinski R.S."/>
            <person name="Bandarenka Y.V."/>
            <person name="Zhorov D.G."/>
            <person name="Warner D."/>
        </authorList>
    </citation>
    <scope>NUCLEOTIDE SEQUENCE [LARGE SCALE GENOMIC DNA]</scope>
    <source>
        <strain evidence="2">180601</strain>
        <tissue evidence="2">Whole Body</tissue>
    </source>
</reference>
<dbReference type="InterPro" id="IPR049512">
    <property type="entry name" value="DJR-like_dom"/>
</dbReference>
<dbReference type="EMBL" id="VUJU01015166">
    <property type="protein sequence ID" value="KAF0696440.1"/>
    <property type="molecule type" value="Genomic_DNA"/>
</dbReference>
<dbReference type="PANTHER" id="PTHR36159:SF1">
    <property type="entry name" value="RETROVIRUS-RELATED POL POLYPROTEIN FROM TRANSPOSON 412-LIKE PROTEIN"/>
    <property type="match status" value="1"/>
</dbReference>
<keyword evidence="3" id="KW-1185">Reference proteome</keyword>
<gene>
    <name evidence="2" type="ORF">FWK35_00035474</name>
</gene>
<name>A0A6G0VL77_APHCR</name>
<evidence type="ECO:0000259" key="1">
    <source>
        <dbReference type="Pfam" id="PF21738"/>
    </source>
</evidence>
<organism evidence="2 3">
    <name type="scientific">Aphis craccivora</name>
    <name type="common">Cowpea aphid</name>
    <dbReference type="NCBI Taxonomy" id="307492"/>
    <lineage>
        <taxon>Eukaryota</taxon>
        <taxon>Metazoa</taxon>
        <taxon>Ecdysozoa</taxon>
        <taxon>Arthropoda</taxon>
        <taxon>Hexapoda</taxon>
        <taxon>Insecta</taxon>
        <taxon>Pterygota</taxon>
        <taxon>Neoptera</taxon>
        <taxon>Paraneoptera</taxon>
        <taxon>Hemiptera</taxon>
        <taxon>Sternorrhyncha</taxon>
        <taxon>Aphidomorpha</taxon>
        <taxon>Aphidoidea</taxon>
        <taxon>Aphididae</taxon>
        <taxon>Aphidini</taxon>
        <taxon>Aphis</taxon>
        <taxon>Aphis</taxon>
    </lineage>
</organism>
<feature type="domain" description="Double jelly roll-like" evidence="1">
    <location>
        <begin position="44"/>
        <end position="178"/>
    </location>
</feature>
<accession>A0A6G0VL77</accession>
<dbReference type="PANTHER" id="PTHR36159">
    <property type="entry name" value="PROTEIN CBG23766"/>
    <property type="match status" value="1"/>
</dbReference>
<evidence type="ECO:0000313" key="3">
    <source>
        <dbReference type="Proteomes" id="UP000478052"/>
    </source>
</evidence>
<protein>
    <recommendedName>
        <fullName evidence="1">Double jelly roll-like domain-containing protein</fullName>
    </recommendedName>
</protein>
<evidence type="ECO:0000313" key="2">
    <source>
        <dbReference type="EMBL" id="KAF0696440.1"/>
    </source>
</evidence>
<comment type="caution">
    <text evidence="2">The sequence shown here is derived from an EMBL/GenBank/DDBJ whole genome shotgun (WGS) entry which is preliminary data.</text>
</comment>
<dbReference type="Proteomes" id="UP000478052">
    <property type="component" value="Unassembled WGS sequence"/>
</dbReference>
<dbReference type="AlphaFoldDB" id="A0A6G0VL77"/>